<dbReference type="EMBL" id="BMAW01000852">
    <property type="protein sequence ID" value="GFS71057.1"/>
    <property type="molecule type" value="Genomic_DNA"/>
</dbReference>
<name>A0A8X6MPE0_NEPPI</name>
<proteinExistence type="predicted"/>
<sequence>MILLKRLAVVILGCATYRIFIKLVMTCCNAHHITVSEGGINRLKRLQNNALRLITGAVKTTFIDAVLSHTNETPMQYEIMKSALKFYQKLIRLPYSDMWVEFGPSRLKTQDCFLQAVLRDGWTW</sequence>
<comment type="caution">
    <text evidence="1">The sequence shown here is derived from an EMBL/GenBank/DDBJ whole genome shotgun (WGS) entry which is preliminary data.</text>
</comment>
<dbReference type="AlphaFoldDB" id="A0A8X6MPE0"/>
<accession>A0A8X6MPE0</accession>
<evidence type="ECO:0000313" key="1">
    <source>
        <dbReference type="EMBL" id="GFS71057.1"/>
    </source>
</evidence>
<dbReference type="OrthoDB" id="6425243at2759"/>
<protein>
    <submittedName>
        <fullName evidence="1">Uncharacterized protein</fullName>
    </submittedName>
</protein>
<evidence type="ECO:0000313" key="2">
    <source>
        <dbReference type="Proteomes" id="UP000887013"/>
    </source>
</evidence>
<organism evidence="1 2">
    <name type="scientific">Nephila pilipes</name>
    <name type="common">Giant wood spider</name>
    <name type="synonym">Nephila maculata</name>
    <dbReference type="NCBI Taxonomy" id="299642"/>
    <lineage>
        <taxon>Eukaryota</taxon>
        <taxon>Metazoa</taxon>
        <taxon>Ecdysozoa</taxon>
        <taxon>Arthropoda</taxon>
        <taxon>Chelicerata</taxon>
        <taxon>Arachnida</taxon>
        <taxon>Araneae</taxon>
        <taxon>Araneomorphae</taxon>
        <taxon>Entelegynae</taxon>
        <taxon>Araneoidea</taxon>
        <taxon>Nephilidae</taxon>
        <taxon>Nephila</taxon>
    </lineage>
</organism>
<keyword evidence="2" id="KW-1185">Reference proteome</keyword>
<gene>
    <name evidence="1" type="ORF">NPIL_143841</name>
</gene>
<reference evidence="1" key="1">
    <citation type="submission" date="2020-08" db="EMBL/GenBank/DDBJ databases">
        <title>Multicomponent nature underlies the extraordinary mechanical properties of spider dragline silk.</title>
        <authorList>
            <person name="Kono N."/>
            <person name="Nakamura H."/>
            <person name="Mori M."/>
            <person name="Yoshida Y."/>
            <person name="Ohtoshi R."/>
            <person name="Malay A.D."/>
            <person name="Moran D.A.P."/>
            <person name="Tomita M."/>
            <person name="Numata K."/>
            <person name="Arakawa K."/>
        </authorList>
    </citation>
    <scope>NUCLEOTIDE SEQUENCE</scope>
</reference>
<dbReference type="Proteomes" id="UP000887013">
    <property type="component" value="Unassembled WGS sequence"/>
</dbReference>